<dbReference type="PANTHER" id="PTHR32322:SF2">
    <property type="entry name" value="EAMA DOMAIN-CONTAINING PROTEIN"/>
    <property type="match status" value="1"/>
</dbReference>
<dbReference type="InterPro" id="IPR050638">
    <property type="entry name" value="AA-Vitamin_Transporters"/>
</dbReference>
<reference evidence="9 10" key="1">
    <citation type="submission" date="2014-03" db="EMBL/GenBank/DDBJ databases">
        <title>Draft Genome of Photorhabdus temperata Meg1.</title>
        <authorList>
            <person name="Hurst S.G.IV."/>
            <person name="Morris K."/>
            <person name="Thomas K."/>
            <person name="Tisa L.S."/>
        </authorList>
    </citation>
    <scope>NUCLEOTIDE SEQUENCE [LARGE SCALE GENOMIC DNA]</scope>
    <source>
        <strain evidence="9 10">Meg1</strain>
    </source>
</reference>
<keyword evidence="6 7" id="KW-0472">Membrane</keyword>
<name>A0A081S209_PHOTE</name>
<evidence type="ECO:0000256" key="4">
    <source>
        <dbReference type="ARBA" id="ARBA00022692"/>
    </source>
</evidence>
<feature type="transmembrane region" description="Helical" evidence="7">
    <location>
        <begin position="152"/>
        <end position="170"/>
    </location>
</feature>
<gene>
    <name evidence="9" type="ORF">MEG1DRAFT_00351</name>
</gene>
<evidence type="ECO:0000256" key="3">
    <source>
        <dbReference type="ARBA" id="ARBA00022475"/>
    </source>
</evidence>
<dbReference type="InterPro" id="IPR000620">
    <property type="entry name" value="EamA_dom"/>
</dbReference>
<dbReference type="GO" id="GO:0016020">
    <property type="term" value="C:membrane"/>
    <property type="evidence" value="ECO:0007669"/>
    <property type="project" value="UniProtKB-SubCell"/>
</dbReference>
<dbReference type="Proteomes" id="UP000028002">
    <property type="component" value="Unassembled WGS sequence"/>
</dbReference>
<keyword evidence="3" id="KW-1003">Cell membrane</keyword>
<dbReference type="Pfam" id="PF00892">
    <property type="entry name" value="EamA"/>
    <property type="match status" value="2"/>
</dbReference>
<proteinExistence type="inferred from homology"/>
<dbReference type="AlphaFoldDB" id="A0A081S209"/>
<protein>
    <submittedName>
        <fullName evidence="9">DMT(Drug/metabolite transporter) superfamily permease</fullName>
    </submittedName>
</protein>
<comment type="caution">
    <text evidence="9">The sequence shown here is derived from an EMBL/GenBank/DDBJ whole genome shotgun (WGS) entry which is preliminary data.</text>
</comment>
<evidence type="ECO:0000256" key="7">
    <source>
        <dbReference type="SAM" id="Phobius"/>
    </source>
</evidence>
<keyword evidence="4 7" id="KW-0812">Transmembrane</keyword>
<evidence type="ECO:0000256" key="1">
    <source>
        <dbReference type="ARBA" id="ARBA00004651"/>
    </source>
</evidence>
<dbReference type="SUPFAM" id="SSF103481">
    <property type="entry name" value="Multidrug resistance efflux transporter EmrE"/>
    <property type="match status" value="2"/>
</dbReference>
<sequence>MKTAFSYSTVVLYVVTIITGGTSWYAAKLQLTDVSPVISLIYRFGCASVLLLLITAISRERLTYTWREHLSFAVLGAFGFAVAFLLIYKAAALITTGLIALTYSSVILFNSVNAILFLRQSISWTVLVGAMVGLTGIILVFSPEFLNNEWNWAGFGYAITATLAFSFANISAVQLQRKGVTVLPMTGISMGYGAIFLLGYALLTKQTFNFDPSPIYVTSLFYLILFPSVIGYTTYFAVVGRLGAERGAYTMLLVPLVALAISSVTEGYRPTVWAIIGTIMTLSGNYWVITTKYQPAVKTDT</sequence>
<evidence type="ECO:0000256" key="5">
    <source>
        <dbReference type="ARBA" id="ARBA00022989"/>
    </source>
</evidence>
<evidence type="ECO:0000313" key="9">
    <source>
        <dbReference type="EMBL" id="KER04962.1"/>
    </source>
</evidence>
<feature type="transmembrane region" description="Helical" evidence="7">
    <location>
        <begin position="271"/>
        <end position="289"/>
    </location>
</feature>
<organism evidence="9 10">
    <name type="scientific">Photorhabdus temperata subsp. temperata Meg1</name>
    <dbReference type="NCBI Taxonomy" id="1393735"/>
    <lineage>
        <taxon>Bacteria</taxon>
        <taxon>Pseudomonadati</taxon>
        <taxon>Pseudomonadota</taxon>
        <taxon>Gammaproteobacteria</taxon>
        <taxon>Enterobacterales</taxon>
        <taxon>Morganellaceae</taxon>
        <taxon>Photorhabdus</taxon>
    </lineage>
</organism>
<feature type="transmembrane region" description="Helical" evidence="7">
    <location>
        <begin position="70"/>
        <end position="88"/>
    </location>
</feature>
<feature type="transmembrane region" description="Helical" evidence="7">
    <location>
        <begin position="39"/>
        <end position="58"/>
    </location>
</feature>
<feature type="transmembrane region" description="Helical" evidence="7">
    <location>
        <begin position="215"/>
        <end position="235"/>
    </location>
</feature>
<dbReference type="RefSeq" id="WP_036836946.1">
    <property type="nucleotide sequence ID" value="NZ_CAWLUD010000003.1"/>
</dbReference>
<feature type="transmembrane region" description="Helical" evidence="7">
    <location>
        <begin position="94"/>
        <end position="117"/>
    </location>
</feature>
<dbReference type="EMBL" id="JGVH01000003">
    <property type="protein sequence ID" value="KER04962.1"/>
    <property type="molecule type" value="Genomic_DNA"/>
</dbReference>
<dbReference type="PATRIC" id="fig|1393735.3.peg.350"/>
<dbReference type="PANTHER" id="PTHR32322">
    <property type="entry name" value="INNER MEMBRANE TRANSPORTER"/>
    <property type="match status" value="1"/>
</dbReference>
<dbReference type="InterPro" id="IPR037185">
    <property type="entry name" value="EmrE-like"/>
</dbReference>
<evidence type="ECO:0000256" key="2">
    <source>
        <dbReference type="ARBA" id="ARBA00007362"/>
    </source>
</evidence>
<feature type="transmembrane region" description="Helical" evidence="7">
    <location>
        <begin position="182"/>
        <end position="203"/>
    </location>
</feature>
<accession>A0A081S209</accession>
<evidence type="ECO:0000256" key="6">
    <source>
        <dbReference type="ARBA" id="ARBA00023136"/>
    </source>
</evidence>
<evidence type="ECO:0000259" key="8">
    <source>
        <dbReference type="Pfam" id="PF00892"/>
    </source>
</evidence>
<feature type="transmembrane region" description="Helical" evidence="7">
    <location>
        <begin position="124"/>
        <end position="146"/>
    </location>
</feature>
<feature type="transmembrane region" description="Helical" evidence="7">
    <location>
        <begin position="247"/>
        <end position="265"/>
    </location>
</feature>
<comment type="subcellular location">
    <subcellularLocation>
        <location evidence="1">Cell membrane</location>
        <topology evidence="1">Multi-pass membrane protein</topology>
    </subcellularLocation>
</comment>
<feature type="domain" description="EamA" evidence="8">
    <location>
        <begin position="10"/>
        <end position="141"/>
    </location>
</feature>
<feature type="domain" description="EamA" evidence="8">
    <location>
        <begin position="154"/>
        <end position="289"/>
    </location>
</feature>
<comment type="similarity">
    <text evidence="2">Belongs to the EamA transporter family.</text>
</comment>
<feature type="transmembrane region" description="Helical" evidence="7">
    <location>
        <begin position="7"/>
        <end position="27"/>
    </location>
</feature>
<evidence type="ECO:0000313" key="10">
    <source>
        <dbReference type="Proteomes" id="UP000028002"/>
    </source>
</evidence>
<keyword evidence="5 7" id="KW-1133">Transmembrane helix</keyword>